<evidence type="ECO:0000313" key="10">
    <source>
        <dbReference type="Proteomes" id="UP000054262"/>
    </source>
</evidence>
<feature type="transmembrane region" description="Helical" evidence="8">
    <location>
        <begin position="106"/>
        <end position="125"/>
    </location>
</feature>
<evidence type="ECO:0000256" key="7">
    <source>
        <dbReference type="ARBA" id="ARBA00023136"/>
    </source>
</evidence>
<dbReference type="Pfam" id="PF04093">
    <property type="entry name" value="MreD"/>
    <property type="match status" value="1"/>
</dbReference>
<accession>A0P588</accession>
<feature type="transmembrane region" description="Helical" evidence="8">
    <location>
        <begin position="12"/>
        <end position="33"/>
    </location>
</feature>
<evidence type="ECO:0000256" key="3">
    <source>
        <dbReference type="ARBA" id="ARBA00022475"/>
    </source>
</evidence>
<evidence type="ECO:0000256" key="6">
    <source>
        <dbReference type="ARBA" id="ARBA00022989"/>
    </source>
</evidence>
<proteinExistence type="inferred from homology"/>
<comment type="subcellular location">
    <subcellularLocation>
        <location evidence="1">Cell membrane</location>
        <topology evidence="1">Multi-pass membrane protein</topology>
    </subcellularLocation>
</comment>
<dbReference type="OrthoDB" id="5297408at2"/>
<keyword evidence="4 8" id="KW-0812">Transmembrane</keyword>
<dbReference type="EMBL" id="AAUX01000001">
    <property type="protein sequence ID" value="EAV46698.1"/>
    <property type="molecule type" value="Genomic_DNA"/>
</dbReference>
<evidence type="ECO:0000256" key="4">
    <source>
        <dbReference type="ARBA" id="ARBA00022692"/>
    </source>
</evidence>
<dbReference type="InterPro" id="IPR007227">
    <property type="entry name" value="Cell_shape_determining_MreD"/>
</dbReference>
<keyword evidence="6 8" id="KW-1133">Transmembrane helix</keyword>
<keyword evidence="5" id="KW-0133">Cell shape</keyword>
<dbReference type="GO" id="GO:0008360">
    <property type="term" value="P:regulation of cell shape"/>
    <property type="evidence" value="ECO:0007669"/>
    <property type="project" value="UniProtKB-KW"/>
</dbReference>
<protein>
    <submittedName>
        <fullName evidence="9">Uncharacterized protein</fullName>
    </submittedName>
</protein>
<evidence type="ECO:0000256" key="1">
    <source>
        <dbReference type="ARBA" id="ARBA00004651"/>
    </source>
</evidence>
<name>A0P588_9PROT</name>
<evidence type="ECO:0000313" key="9">
    <source>
        <dbReference type="EMBL" id="EAV46698.1"/>
    </source>
</evidence>
<comment type="caution">
    <text evidence="9">The sequence shown here is derived from an EMBL/GenBank/DDBJ whole genome shotgun (WGS) entry which is preliminary data.</text>
</comment>
<dbReference type="GO" id="GO:0005886">
    <property type="term" value="C:plasma membrane"/>
    <property type="evidence" value="ECO:0007669"/>
    <property type="project" value="UniProtKB-SubCell"/>
</dbReference>
<comment type="similarity">
    <text evidence="2">Belongs to the MreD family.</text>
</comment>
<evidence type="ECO:0000256" key="2">
    <source>
        <dbReference type="ARBA" id="ARBA00007776"/>
    </source>
</evidence>
<evidence type="ECO:0000256" key="5">
    <source>
        <dbReference type="ARBA" id="ARBA00022960"/>
    </source>
</evidence>
<feature type="transmembrane region" description="Helical" evidence="8">
    <location>
        <begin position="61"/>
        <end position="94"/>
    </location>
</feature>
<evidence type="ECO:0000256" key="8">
    <source>
        <dbReference type="SAM" id="Phobius"/>
    </source>
</evidence>
<feature type="transmembrane region" description="Helical" evidence="8">
    <location>
        <begin position="137"/>
        <end position="157"/>
    </location>
</feature>
<keyword evidence="7 8" id="KW-0472">Membrane</keyword>
<organism evidence="9 10">
    <name type="scientific">Methylophilales bacterium HTCC2181</name>
    <dbReference type="NCBI Taxonomy" id="383631"/>
    <lineage>
        <taxon>Bacteria</taxon>
        <taxon>Pseudomonadati</taxon>
        <taxon>Pseudomonadota</taxon>
        <taxon>Betaproteobacteria</taxon>
        <taxon>Nitrosomonadales</taxon>
        <taxon>OM43 clade</taxon>
    </lineage>
</organism>
<sequence>MIKYQPSNNKQNIYAIGLFLLTLLFSQINIPFISSGSLPDYLVAWSVGVMLLNNKQYGILTIFFAGLIADILIGQIIGQYAFTFILTYAILFFIQKMFAIQSYKQRTITGIILVIVALLTTNITSTTYQTNFHETSIVLKLITTIITFLVYQLIIYIKLKEN</sequence>
<gene>
    <name evidence="9" type="ORF">MB2181_01455</name>
</gene>
<keyword evidence="3" id="KW-1003">Cell membrane</keyword>
<dbReference type="Proteomes" id="UP000054262">
    <property type="component" value="Unassembled WGS sequence"/>
</dbReference>
<keyword evidence="10" id="KW-1185">Reference proteome</keyword>
<reference evidence="9 10" key="1">
    <citation type="submission" date="2006-11" db="EMBL/GenBank/DDBJ databases">
        <authorList>
            <person name="Giovannoni S."/>
            <person name="Vergin K."/>
            <person name="Ferriera S."/>
            <person name="Johnson J."/>
            <person name="Kravitz S."/>
            <person name="Beeson K."/>
            <person name="Sutton G."/>
            <person name="Rogers Y.-H."/>
            <person name="Friedman R."/>
            <person name="Frazier M."/>
            <person name="Venter J.C."/>
        </authorList>
    </citation>
    <scope>NUCLEOTIDE SEQUENCE [LARGE SCALE GENOMIC DNA]</scope>
    <source>
        <strain evidence="9 10">HTCC2181</strain>
    </source>
</reference>
<dbReference type="AlphaFoldDB" id="A0P588"/>
<dbReference type="NCBIfam" id="TIGR03426">
    <property type="entry name" value="shape_MreD"/>
    <property type="match status" value="1"/>
</dbReference>